<evidence type="ECO:0000256" key="6">
    <source>
        <dbReference type="ARBA" id="ARBA00023014"/>
    </source>
</evidence>
<dbReference type="RefSeq" id="WP_275821241.1">
    <property type="nucleotide sequence ID" value="NZ_JARHUD010000003.1"/>
</dbReference>
<dbReference type="Gene3D" id="2.40.30.10">
    <property type="entry name" value="Translation factors"/>
    <property type="match status" value="1"/>
</dbReference>
<dbReference type="PROSITE" id="PS51384">
    <property type="entry name" value="FAD_FR"/>
    <property type="match status" value="1"/>
</dbReference>
<dbReference type="CDD" id="cd06185">
    <property type="entry name" value="PDR_like"/>
    <property type="match status" value="1"/>
</dbReference>
<dbReference type="SUPFAM" id="SSF52343">
    <property type="entry name" value="Ferredoxin reductase-like, C-terminal NADP-linked domain"/>
    <property type="match status" value="1"/>
</dbReference>
<dbReference type="InterPro" id="IPR036010">
    <property type="entry name" value="2Fe-2S_ferredoxin-like_sf"/>
</dbReference>
<evidence type="ECO:0000259" key="8">
    <source>
        <dbReference type="PROSITE" id="PS51384"/>
    </source>
</evidence>
<dbReference type="Pfam" id="PF00111">
    <property type="entry name" value="Fer2"/>
    <property type="match status" value="1"/>
</dbReference>
<dbReference type="PANTHER" id="PTHR47354">
    <property type="entry name" value="NADH OXIDOREDUCTASE HCR"/>
    <property type="match status" value="1"/>
</dbReference>
<keyword evidence="3" id="KW-0479">Metal-binding</keyword>
<evidence type="ECO:0000256" key="2">
    <source>
        <dbReference type="ARBA" id="ARBA00022714"/>
    </source>
</evidence>
<dbReference type="PROSITE" id="PS51085">
    <property type="entry name" value="2FE2S_FER_2"/>
    <property type="match status" value="1"/>
</dbReference>
<dbReference type="EMBL" id="JARHUD010000003">
    <property type="protein sequence ID" value="MDF2095631.1"/>
    <property type="molecule type" value="Genomic_DNA"/>
</dbReference>
<evidence type="ECO:0000313" key="10">
    <source>
        <dbReference type="Proteomes" id="UP001215503"/>
    </source>
</evidence>
<gene>
    <name evidence="9" type="ORF">P2G67_06545</name>
</gene>
<evidence type="ECO:0000256" key="5">
    <source>
        <dbReference type="ARBA" id="ARBA00023004"/>
    </source>
</evidence>
<sequence>MPAQPARLRARTPLTAEITSFRFEMLAQPLSGLAAGAHIDLALPEGLVRQYSVWDWDPAGRWFNIAVKREAEGRGGSRAVHALAPGALVEIGEPRNHFSLGEIDRHITLLAAGIGATPILPMARSLLMARAEFQVHYLARRQEEAAFDPAFCGLGLDERYHLHCSAEQGRIDIAALLQRLPAGSDVYVCGPEGLLQAVFEAGRVLRGGAIHFERFAAAADFAADDTLTFEVELARSGGVLQVGRDESLLDALRRSGLDVESACCEGLCGACIVDVLEGEVEHRDGVLSPDDQAANAFMCSCVSRARSPRLVLDL</sequence>
<dbReference type="InterPro" id="IPR039261">
    <property type="entry name" value="FNR_nucleotide-bd"/>
</dbReference>
<dbReference type="InterPro" id="IPR050415">
    <property type="entry name" value="MRET"/>
</dbReference>
<dbReference type="PRINTS" id="PR00409">
    <property type="entry name" value="PHDIOXRDTASE"/>
</dbReference>
<dbReference type="SUPFAM" id="SSF54292">
    <property type="entry name" value="2Fe-2S ferredoxin-like"/>
    <property type="match status" value="1"/>
</dbReference>
<dbReference type="PANTHER" id="PTHR47354:SF1">
    <property type="entry name" value="CARNITINE MONOOXYGENASE REDUCTASE SUBUNIT"/>
    <property type="match status" value="1"/>
</dbReference>
<dbReference type="InterPro" id="IPR012675">
    <property type="entry name" value="Beta-grasp_dom_sf"/>
</dbReference>
<keyword evidence="5" id="KW-0408">Iron</keyword>
<feature type="domain" description="FAD-binding FR-type" evidence="8">
    <location>
        <begin position="1"/>
        <end position="101"/>
    </location>
</feature>
<dbReference type="InterPro" id="IPR001041">
    <property type="entry name" value="2Fe-2S_ferredoxin-type"/>
</dbReference>
<dbReference type="CDD" id="cd00207">
    <property type="entry name" value="fer2"/>
    <property type="match status" value="1"/>
</dbReference>
<dbReference type="SUPFAM" id="SSF63380">
    <property type="entry name" value="Riboflavin synthase domain-like"/>
    <property type="match status" value="1"/>
</dbReference>
<accession>A0ABT5YL02</accession>
<dbReference type="Gene3D" id="3.10.20.30">
    <property type="match status" value="1"/>
</dbReference>
<evidence type="ECO:0000259" key="7">
    <source>
        <dbReference type="PROSITE" id="PS51085"/>
    </source>
</evidence>
<keyword evidence="2" id="KW-0001">2Fe-2S</keyword>
<evidence type="ECO:0000313" key="9">
    <source>
        <dbReference type="EMBL" id="MDF2095631.1"/>
    </source>
</evidence>
<dbReference type="InterPro" id="IPR017927">
    <property type="entry name" value="FAD-bd_FR_type"/>
</dbReference>
<organism evidence="9 10">
    <name type="scientific">Aquibaculum arenosum</name>
    <dbReference type="NCBI Taxonomy" id="3032591"/>
    <lineage>
        <taxon>Bacteria</taxon>
        <taxon>Pseudomonadati</taxon>
        <taxon>Pseudomonadota</taxon>
        <taxon>Alphaproteobacteria</taxon>
        <taxon>Rhodospirillales</taxon>
        <taxon>Rhodovibrionaceae</taxon>
        <taxon>Aquibaculum</taxon>
    </lineage>
</organism>
<evidence type="ECO:0000256" key="4">
    <source>
        <dbReference type="ARBA" id="ARBA00023002"/>
    </source>
</evidence>
<comment type="caution">
    <text evidence="9">The sequence shown here is derived from an EMBL/GenBank/DDBJ whole genome shotgun (WGS) entry which is preliminary data.</text>
</comment>
<keyword evidence="4" id="KW-0560">Oxidoreductase</keyword>
<dbReference type="InterPro" id="IPR017938">
    <property type="entry name" value="Riboflavin_synthase-like_b-brl"/>
</dbReference>
<feature type="domain" description="2Fe-2S ferredoxin-type" evidence="7">
    <location>
        <begin position="229"/>
        <end position="314"/>
    </location>
</feature>
<name>A0ABT5YL02_9PROT</name>
<protein>
    <submittedName>
        <fullName evidence="9">PDR/VanB family oxidoreductase</fullName>
    </submittedName>
</protein>
<reference evidence="9 10" key="1">
    <citation type="submission" date="2023-03" db="EMBL/GenBank/DDBJ databases">
        <title>Fodinicurvata sp. CAU 1616 isolated from sea sendiment.</title>
        <authorList>
            <person name="Kim W."/>
        </authorList>
    </citation>
    <scope>NUCLEOTIDE SEQUENCE [LARGE SCALE GENOMIC DNA]</scope>
    <source>
        <strain evidence="9 10">CAU 1616</strain>
    </source>
</reference>
<proteinExistence type="predicted"/>
<evidence type="ECO:0000256" key="3">
    <source>
        <dbReference type="ARBA" id="ARBA00022723"/>
    </source>
</evidence>
<keyword evidence="1" id="KW-0285">Flavoprotein</keyword>
<dbReference type="Gene3D" id="3.40.50.80">
    <property type="entry name" value="Nucleotide-binding domain of ferredoxin-NADP reductase (FNR) module"/>
    <property type="match status" value="1"/>
</dbReference>
<keyword evidence="10" id="KW-1185">Reference proteome</keyword>
<evidence type="ECO:0000256" key="1">
    <source>
        <dbReference type="ARBA" id="ARBA00022630"/>
    </source>
</evidence>
<keyword evidence="6" id="KW-0411">Iron-sulfur</keyword>
<dbReference type="Proteomes" id="UP001215503">
    <property type="component" value="Unassembled WGS sequence"/>
</dbReference>